<dbReference type="Pfam" id="PF04548">
    <property type="entry name" value="AIG1"/>
    <property type="match status" value="1"/>
</dbReference>
<name>H2RT92_TAKRU</name>
<dbReference type="OrthoDB" id="8954335at2759"/>
<proteinExistence type="inferred from homology"/>
<dbReference type="Ensembl" id="ENSTRUT00000057277.2">
    <property type="protein sequence ID" value="ENSTRUP00000075183.1"/>
    <property type="gene ID" value="ENSTRUG00000022324.2"/>
</dbReference>
<dbReference type="Ensembl" id="ENSTRUT00000003378.3">
    <property type="protein sequence ID" value="ENSTRUP00000003359.3"/>
    <property type="gene ID" value="ENSTRUG00000022324.2"/>
</dbReference>
<evidence type="ECO:0000256" key="3">
    <source>
        <dbReference type="SAM" id="Coils"/>
    </source>
</evidence>
<dbReference type="InterPro" id="IPR027417">
    <property type="entry name" value="P-loop_NTPase"/>
</dbReference>
<dbReference type="RefSeq" id="XP_029693981.1">
    <property type="nucleotide sequence ID" value="XM_029838121.1"/>
</dbReference>
<dbReference type="InterPro" id="IPR006703">
    <property type="entry name" value="G_AIG1"/>
</dbReference>
<gene>
    <name evidence="5" type="primary">LOC101080174</name>
</gene>
<dbReference type="HOGENOM" id="CLU_018951_3_0_1"/>
<dbReference type="OMA" id="SIDGGWW"/>
<organism evidence="5 6">
    <name type="scientific">Takifugu rubripes</name>
    <name type="common">Japanese pufferfish</name>
    <name type="synonym">Fugu rubripes</name>
    <dbReference type="NCBI Taxonomy" id="31033"/>
    <lineage>
        <taxon>Eukaryota</taxon>
        <taxon>Metazoa</taxon>
        <taxon>Chordata</taxon>
        <taxon>Craniata</taxon>
        <taxon>Vertebrata</taxon>
        <taxon>Euteleostomi</taxon>
        <taxon>Actinopterygii</taxon>
        <taxon>Neopterygii</taxon>
        <taxon>Teleostei</taxon>
        <taxon>Neoteleostei</taxon>
        <taxon>Acanthomorphata</taxon>
        <taxon>Eupercaria</taxon>
        <taxon>Tetraodontiformes</taxon>
        <taxon>Tetradontoidea</taxon>
        <taxon>Tetraodontidae</taxon>
        <taxon>Takifugu</taxon>
    </lineage>
</organism>
<keyword evidence="2" id="KW-0547">Nucleotide-binding</keyword>
<comment type="similarity">
    <text evidence="1">Belongs to the TRAFAC class TrmE-Era-EngA-EngB-Septin-like GTPase superfamily. AIG1/Toc34/Toc159-like paraseptin GTPase family. IAN subfamily.</text>
</comment>
<feature type="coiled-coil region" evidence="3">
    <location>
        <begin position="285"/>
        <end position="322"/>
    </location>
</feature>
<evidence type="ECO:0000256" key="2">
    <source>
        <dbReference type="ARBA" id="ARBA00022741"/>
    </source>
</evidence>
<protein>
    <submittedName>
        <fullName evidence="5">Uncharacterized LOC101080174</fullName>
    </submittedName>
</protein>
<dbReference type="PROSITE" id="PS00675">
    <property type="entry name" value="SIGMA54_INTERACT_1"/>
    <property type="match status" value="1"/>
</dbReference>
<evidence type="ECO:0000256" key="1">
    <source>
        <dbReference type="ARBA" id="ARBA00008535"/>
    </source>
</evidence>
<dbReference type="GeneID" id="101080174"/>
<dbReference type="eggNOG" id="ENOG502QTS0">
    <property type="taxonomic scope" value="Eukaryota"/>
</dbReference>
<dbReference type="GeneTree" id="ENSGT00500000044904"/>
<feature type="coiled-coil region" evidence="3">
    <location>
        <begin position="408"/>
        <end position="459"/>
    </location>
</feature>
<dbReference type="PANTHER" id="PTHR32046">
    <property type="entry name" value="G DOMAIN-CONTAINING PROTEIN"/>
    <property type="match status" value="1"/>
</dbReference>
<dbReference type="KEGG" id="tru:101080174"/>
<dbReference type="GO" id="GO:0005525">
    <property type="term" value="F:GTP binding"/>
    <property type="evidence" value="ECO:0007669"/>
    <property type="project" value="InterPro"/>
</dbReference>
<dbReference type="InterPro" id="IPR025662">
    <property type="entry name" value="Sigma_54_int_dom_ATP-bd_1"/>
</dbReference>
<keyword evidence="3" id="KW-0175">Coiled coil</keyword>
<dbReference type="Proteomes" id="UP000005226">
    <property type="component" value="Chromosome 6"/>
</dbReference>
<dbReference type="PANTHER" id="PTHR32046:SF11">
    <property type="entry name" value="IMMUNE-ASSOCIATED NUCLEOTIDE-BINDING PROTEIN 10-LIKE"/>
    <property type="match status" value="1"/>
</dbReference>
<accession>H2RT92</accession>
<evidence type="ECO:0000313" key="5">
    <source>
        <dbReference type="Ensembl" id="ENSTRUP00000003359.3"/>
    </source>
</evidence>
<dbReference type="RefSeq" id="XP_029693980.1">
    <property type="nucleotide sequence ID" value="XM_029838120.1"/>
</dbReference>
<evidence type="ECO:0000259" key="4">
    <source>
        <dbReference type="Pfam" id="PF04548"/>
    </source>
</evidence>
<feature type="domain" description="AIG1-type G" evidence="4">
    <location>
        <begin position="51"/>
        <end position="241"/>
    </location>
</feature>
<dbReference type="SUPFAM" id="SSF52540">
    <property type="entry name" value="P-loop containing nucleoside triphosphate hydrolases"/>
    <property type="match status" value="2"/>
</dbReference>
<evidence type="ECO:0000313" key="6">
    <source>
        <dbReference type="Proteomes" id="UP000005226"/>
    </source>
</evidence>
<keyword evidence="6" id="KW-1185">Reference proteome</keyword>
<dbReference type="AlphaFoldDB" id="H2RT92"/>
<reference evidence="5" key="2">
    <citation type="submission" date="2025-05" db="UniProtKB">
        <authorList>
            <consortium name="Ensembl"/>
        </authorList>
    </citation>
    <scope>IDENTIFICATION</scope>
</reference>
<sequence length="537" mass="61220">MESPSKFDSITCKELIHGGSPKVYQLKPKSKNIGTLKQMTLGEKDANTENKTILLLGETGTGKSTLINALVNYAIGVRWEDDVWFEIVDEKQTVSQCERQTSDVIVYQIFGFEGGALPYSLTIIDTPGYGDTRGAKRDAIISQRLYDWFRSEDGIHELSAVGLVLKGSECRLSDRLLYIFDSVLSLFGKDVKNNIIALITHSDGRTPRNALKALKDAKLKCAKDEKKQIIHFLFNNRQKEDRSEDFEVLKYADNTSMKGLSGFTRFLAEVEPQKLKMTTAVLNKRIRLEACIKNLQERITFLEMKQSEIHKTREALANCEQEMKKNKNFTVEVEKVYKEKKSIDSGMWWLVLYEGATCCTVCEENCHYPGCTIAWSPKYCEVMKRGHCTVCTRMCPVSAHVKEGWIYVNKTKKDKVTLQDMKEKYEANKAESESKLSLLERLEKEVKVLEMDKDKMLNESFQHVETLEKIALNFLSLSTVGVLDFLISKLGESNKTEMKKKLEVIKSQMDDRTRAALAYKILVDDVENANEAADFEN</sequence>
<reference evidence="5 6" key="1">
    <citation type="journal article" date="2011" name="Genome Biol. Evol.">
        <title>Integration of the genetic map and genome assembly of fugu facilitates insights into distinct features of genome evolution in teleosts and mammals.</title>
        <authorList>
            <person name="Kai W."/>
            <person name="Kikuchi K."/>
            <person name="Tohari S."/>
            <person name="Chew A.K."/>
            <person name="Tay A."/>
            <person name="Fujiwara A."/>
            <person name="Hosoya S."/>
            <person name="Suetake H."/>
            <person name="Naruse K."/>
            <person name="Brenner S."/>
            <person name="Suzuki Y."/>
            <person name="Venkatesh B."/>
        </authorList>
    </citation>
    <scope>NUCLEOTIDE SEQUENCE [LARGE SCALE GENOMIC DNA]</scope>
</reference>
<dbReference type="Gene3D" id="3.40.50.300">
    <property type="entry name" value="P-loop containing nucleotide triphosphate hydrolases"/>
    <property type="match status" value="1"/>
</dbReference>